<evidence type="ECO:0000313" key="2">
    <source>
        <dbReference type="EMBL" id="GAU22226.1"/>
    </source>
</evidence>
<protein>
    <submittedName>
        <fullName evidence="2">Uncharacterized protein</fullName>
    </submittedName>
</protein>
<reference evidence="3" key="1">
    <citation type="journal article" date="2017" name="Front. Plant Sci.">
        <title>Climate Clever Clovers: New Paradigm to Reduce the Environmental Footprint of Ruminants by Breeding Low Methanogenic Forages Utilizing Haplotype Variation.</title>
        <authorList>
            <person name="Kaur P."/>
            <person name="Appels R."/>
            <person name="Bayer P.E."/>
            <person name="Keeble-Gagnere G."/>
            <person name="Wang J."/>
            <person name="Hirakawa H."/>
            <person name="Shirasawa K."/>
            <person name="Vercoe P."/>
            <person name="Stefanova K."/>
            <person name="Durmic Z."/>
            <person name="Nichols P."/>
            <person name="Revell C."/>
            <person name="Isobe S.N."/>
            <person name="Edwards D."/>
            <person name="Erskine W."/>
        </authorList>
    </citation>
    <scope>NUCLEOTIDE SEQUENCE [LARGE SCALE GENOMIC DNA]</scope>
    <source>
        <strain evidence="3">cv. Daliak</strain>
    </source>
</reference>
<evidence type="ECO:0000313" key="3">
    <source>
        <dbReference type="Proteomes" id="UP000242715"/>
    </source>
</evidence>
<dbReference type="AlphaFoldDB" id="A0A2Z6LTR5"/>
<sequence>MMQHGGMELQPDDATFVVTLSACGAIGALDFGRKERTTTSLQKGTAKSPRVFNK</sequence>
<feature type="region of interest" description="Disordered" evidence="1">
    <location>
        <begin position="34"/>
        <end position="54"/>
    </location>
</feature>
<gene>
    <name evidence="2" type="ORF">TSUD_227620</name>
</gene>
<name>A0A2Z6LTR5_TRISU</name>
<keyword evidence="3" id="KW-1185">Reference proteome</keyword>
<dbReference type="EMBL" id="DF973243">
    <property type="protein sequence ID" value="GAU22226.1"/>
    <property type="molecule type" value="Genomic_DNA"/>
</dbReference>
<proteinExistence type="predicted"/>
<accession>A0A2Z6LTR5</accession>
<evidence type="ECO:0000256" key="1">
    <source>
        <dbReference type="SAM" id="MobiDB-lite"/>
    </source>
</evidence>
<organism evidence="2 3">
    <name type="scientific">Trifolium subterraneum</name>
    <name type="common">Subterranean clover</name>
    <dbReference type="NCBI Taxonomy" id="3900"/>
    <lineage>
        <taxon>Eukaryota</taxon>
        <taxon>Viridiplantae</taxon>
        <taxon>Streptophyta</taxon>
        <taxon>Embryophyta</taxon>
        <taxon>Tracheophyta</taxon>
        <taxon>Spermatophyta</taxon>
        <taxon>Magnoliopsida</taxon>
        <taxon>eudicotyledons</taxon>
        <taxon>Gunneridae</taxon>
        <taxon>Pentapetalae</taxon>
        <taxon>rosids</taxon>
        <taxon>fabids</taxon>
        <taxon>Fabales</taxon>
        <taxon>Fabaceae</taxon>
        <taxon>Papilionoideae</taxon>
        <taxon>50 kb inversion clade</taxon>
        <taxon>NPAAA clade</taxon>
        <taxon>Hologalegina</taxon>
        <taxon>IRL clade</taxon>
        <taxon>Trifolieae</taxon>
        <taxon>Trifolium</taxon>
    </lineage>
</organism>
<dbReference type="Proteomes" id="UP000242715">
    <property type="component" value="Unassembled WGS sequence"/>
</dbReference>